<feature type="domain" description="Glycosyltransferase 2-like" evidence="6">
    <location>
        <begin position="6"/>
        <end position="129"/>
    </location>
</feature>
<keyword evidence="8" id="KW-1185">Reference proteome</keyword>
<keyword evidence="3" id="KW-0328">Glycosyltransferase</keyword>
<evidence type="ECO:0000313" key="8">
    <source>
        <dbReference type="Proteomes" id="UP001524499"/>
    </source>
</evidence>
<keyword evidence="2" id="KW-1003">Cell membrane</keyword>
<evidence type="ECO:0000259" key="6">
    <source>
        <dbReference type="Pfam" id="PF00535"/>
    </source>
</evidence>
<keyword evidence="5" id="KW-0472">Membrane</keyword>
<evidence type="ECO:0000313" key="7">
    <source>
        <dbReference type="EMBL" id="MCQ8104006.1"/>
    </source>
</evidence>
<dbReference type="InterPro" id="IPR026461">
    <property type="entry name" value="Trfase_2_rSAM/seldom_assoc"/>
</dbReference>
<organism evidence="7 8">
    <name type="scientific">Methylomonas subterranea</name>
    <dbReference type="NCBI Taxonomy" id="2952225"/>
    <lineage>
        <taxon>Bacteria</taxon>
        <taxon>Pseudomonadati</taxon>
        <taxon>Pseudomonadota</taxon>
        <taxon>Gammaproteobacteria</taxon>
        <taxon>Methylococcales</taxon>
        <taxon>Methylococcaceae</taxon>
        <taxon>Methylomonas</taxon>
    </lineage>
</organism>
<accession>A0ABT1TEW9</accession>
<dbReference type="PANTHER" id="PTHR43646:SF2">
    <property type="entry name" value="GLYCOSYLTRANSFERASE 2-LIKE DOMAIN-CONTAINING PROTEIN"/>
    <property type="match status" value="1"/>
</dbReference>
<dbReference type="NCBIfam" id="TIGR04283">
    <property type="entry name" value="glyco_like_mftF"/>
    <property type="match status" value="1"/>
</dbReference>
<keyword evidence="4" id="KW-0808">Transferase</keyword>
<evidence type="ECO:0000256" key="4">
    <source>
        <dbReference type="ARBA" id="ARBA00022679"/>
    </source>
</evidence>
<protein>
    <submittedName>
        <fullName evidence="7">TIGR04283 family arsenosugar biosynthesis glycosyltransferase</fullName>
    </submittedName>
</protein>
<dbReference type="SUPFAM" id="SSF53448">
    <property type="entry name" value="Nucleotide-diphospho-sugar transferases"/>
    <property type="match status" value="1"/>
</dbReference>
<comment type="subcellular location">
    <subcellularLocation>
        <location evidence="1">Cell membrane</location>
    </subcellularLocation>
</comment>
<comment type="caution">
    <text evidence="7">The sequence shown here is derived from an EMBL/GenBank/DDBJ whole genome shotgun (WGS) entry which is preliminary data.</text>
</comment>
<dbReference type="PANTHER" id="PTHR43646">
    <property type="entry name" value="GLYCOSYLTRANSFERASE"/>
    <property type="match status" value="1"/>
</dbReference>
<evidence type="ECO:0000256" key="1">
    <source>
        <dbReference type="ARBA" id="ARBA00004236"/>
    </source>
</evidence>
<dbReference type="CDD" id="cd02522">
    <property type="entry name" value="GT_2_like_a"/>
    <property type="match status" value="1"/>
</dbReference>
<gene>
    <name evidence="7" type="ORF">NP590_07815</name>
</gene>
<dbReference type="Pfam" id="PF00535">
    <property type="entry name" value="Glycos_transf_2"/>
    <property type="match status" value="1"/>
</dbReference>
<reference evidence="7 8" key="1">
    <citation type="submission" date="2022-07" db="EMBL/GenBank/DDBJ databases">
        <title>Methylomonas rivi sp. nov., Methylomonas rosea sp. nov., Methylomonas aureus sp. nov. and Methylomonas subterranea sp. nov., four novel methanotrophs isolated from a freshwater creek and the deep terrestrial subsurface.</title>
        <authorList>
            <person name="Abin C."/>
            <person name="Sankaranarayanan K."/>
            <person name="Garner C."/>
            <person name="Sindelar R."/>
            <person name="Kotary K."/>
            <person name="Garner R."/>
            <person name="Barclay S."/>
            <person name="Lawson P."/>
            <person name="Krumholz L."/>
        </authorList>
    </citation>
    <scope>NUCLEOTIDE SEQUENCE [LARGE SCALE GENOMIC DNA]</scope>
    <source>
        <strain evidence="7 8">SURF-2</strain>
    </source>
</reference>
<evidence type="ECO:0000256" key="5">
    <source>
        <dbReference type="ARBA" id="ARBA00023136"/>
    </source>
</evidence>
<name>A0ABT1TEW9_9GAMM</name>
<evidence type="ECO:0000256" key="2">
    <source>
        <dbReference type="ARBA" id="ARBA00022475"/>
    </source>
</evidence>
<dbReference type="InterPro" id="IPR001173">
    <property type="entry name" value="Glyco_trans_2-like"/>
</dbReference>
<dbReference type="EMBL" id="JANIBJ010000012">
    <property type="protein sequence ID" value="MCQ8104006.1"/>
    <property type="molecule type" value="Genomic_DNA"/>
</dbReference>
<sequence>MEYDLSIIISVLNEAGQLAGGLQALQPLRDRCQLLVVDGGSSDDSAAVAAAWVDQVLTGPRGRARQMNVGAAQAVAPVLLFLHADTRLPVDALAAIENAVAQGHVWGRFDVAFDSAKPIFKLIAFMMNHRSRLTGIMTGDQTLFVTREVFLGIGGFPEIALMEDIAISKRLKAVGKPACLPNKVVTSARRWQQHCVCKTIGLMWRLRWAYFCGADPDDLAKQYYGRS</sequence>
<dbReference type="Gene3D" id="3.90.550.10">
    <property type="entry name" value="Spore Coat Polysaccharide Biosynthesis Protein SpsA, Chain A"/>
    <property type="match status" value="1"/>
</dbReference>
<dbReference type="Proteomes" id="UP001524499">
    <property type="component" value="Unassembled WGS sequence"/>
</dbReference>
<evidence type="ECO:0000256" key="3">
    <source>
        <dbReference type="ARBA" id="ARBA00022676"/>
    </source>
</evidence>
<proteinExistence type="predicted"/>
<dbReference type="InterPro" id="IPR029044">
    <property type="entry name" value="Nucleotide-diphossugar_trans"/>
</dbReference>